<dbReference type="InterPro" id="IPR023395">
    <property type="entry name" value="MCP_dom_sf"/>
</dbReference>
<gene>
    <name evidence="12" type="ORF">K461DRAFT_326440</name>
</gene>
<evidence type="ECO:0000313" key="13">
    <source>
        <dbReference type="Proteomes" id="UP000799439"/>
    </source>
</evidence>
<name>A0A9P4J6N5_9PEZI</name>
<dbReference type="AlphaFoldDB" id="A0A9P4J6N5"/>
<comment type="subcellular location">
    <subcellularLocation>
        <location evidence="1">Membrane</location>
        <topology evidence="1">Multi-pass membrane protein</topology>
    </subcellularLocation>
    <subcellularLocation>
        <location evidence="10">Mitochondrion inner membrane</location>
        <topology evidence="10">Multi-pass membrane protein</topology>
    </subcellularLocation>
</comment>
<reference evidence="12" key="1">
    <citation type="journal article" date="2020" name="Stud. Mycol.">
        <title>101 Dothideomycetes genomes: a test case for predicting lifestyles and emergence of pathogens.</title>
        <authorList>
            <person name="Haridas S."/>
            <person name="Albert R."/>
            <person name="Binder M."/>
            <person name="Bloem J."/>
            <person name="Labutti K."/>
            <person name="Salamov A."/>
            <person name="Andreopoulos B."/>
            <person name="Baker S."/>
            <person name="Barry K."/>
            <person name="Bills G."/>
            <person name="Bluhm B."/>
            <person name="Cannon C."/>
            <person name="Castanera R."/>
            <person name="Culley D."/>
            <person name="Daum C."/>
            <person name="Ezra D."/>
            <person name="Gonzalez J."/>
            <person name="Henrissat B."/>
            <person name="Kuo A."/>
            <person name="Liang C."/>
            <person name="Lipzen A."/>
            <person name="Lutzoni F."/>
            <person name="Magnuson J."/>
            <person name="Mondo S."/>
            <person name="Nolan M."/>
            <person name="Ohm R."/>
            <person name="Pangilinan J."/>
            <person name="Park H.-J."/>
            <person name="Ramirez L."/>
            <person name="Alfaro M."/>
            <person name="Sun H."/>
            <person name="Tritt A."/>
            <person name="Yoshinaga Y."/>
            <person name="Zwiers L.-H."/>
            <person name="Turgeon B."/>
            <person name="Goodwin S."/>
            <person name="Spatafora J."/>
            <person name="Crous P."/>
            <person name="Grigoriev I."/>
        </authorList>
    </citation>
    <scope>NUCLEOTIDE SEQUENCE</scope>
    <source>
        <strain evidence="12">CBS 260.36</strain>
    </source>
</reference>
<dbReference type="SUPFAM" id="SSF103506">
    <property type="entry name" value="Mitochondrial carrier"/>
    <property type="match status" value="1"/>
</dbReference>
<comment type="function">
    <text evidence="10">Mitochondrial glycine transporter that imports glycine into the mitochondrial matrix. Plays an important role in providing glycine for the first enzymatic step in heme biosynthesis, the condensation of glycine with succinyl-CoA to produce 5-aminolevulinate (ALA) in the miochondrial matrix.</text>
</comment>
<dbReference type="GO" id="GO:1904983">
    <property type="term" value="P:glycine import into mitochondrion"/>
    <property type="evidence" value="ECO:0007669"/>
    <property type="project" value="UniProtKB-UniRule"/>
</dbReference>
<dbReference type="OrthoDB" id="1924968at2759"/>
<keyword evidence="6 10" id="KW-1133">Transmembrane helix</keyword>
<keyword evidence="7 10" id="KW-0496">Mitochondrion</keyword>
<evidence type="ECO:0000256" key="8">
    <source>
        <dbReference type="ARBA" id="ARBA00023136"/>
    </source>
</evidence>
<dbReference type="InterPro" id="IPR018108">
    <property type="entry name" value="MCP_transmembrane"/>
</dbReference>
<accession>A0A9P4J6N5</accession>
<evidence type="ECO:0000256" key="5">
    <source>
        <dbReference type="ARBA" id="ARBA00022792"/>
    </source>
</evidence>
<evidence type="ECO:0000256" key="4">
    <source>
        <dbReference type="ARBA" id="ARBA00022737"/>
    </source>
</evidence>
<evidence type="ECO:0000256" key="2">
    <source>
        <dbReference type="ARBA" id="ARBA00022448"/>
    </source>
</evidence>
<dbReference type="GO" id="GO:0015187">
    <property type="term" value="F:glycine transmembrane transporter activity"/>
    <property type="evidence" value="ECO:0007669"/>
    <property type="project" value="UniProtKB-UniRule"/>
</dbReference>
<feature type="repeat" description="Solcar" evidence="11">
    <location>
        <begin position="220"/>
        <end position="304"/>
    </location>
</feature>
<keyword evidence="13" id="KW-1185">Reference proteome</keyword>
<dbReference type="Proteomes" id="UP000799439">
    <property type="component" value="Unassembled WGS sequence"/>
</dbReference>
<dbReference type="PANTHER" id="PTHR46181">
    <property type="entry name" value="MITOCHONDRIAL GLYCINE TRANSPORTER"/>
    <property type="match status" value="1"/>
</dbReference>
<evidence type="ECO:0000256" key="3">
    <source>
        <dbReference type="ARBA" id="ARBA00022692"/>
    </source>
</evidence>
<keyword evidence="2 10" id="KW-0813">Transport</keyword>
<feature type="repeat" description="Solcar" evidence="11">
    <location>
        <begin position="119"/>
        <end position="203"/>
    </location>
</feature>
<dbReference type="HAMAP" id="MF_03064">
    <property type="entry name" value="SLC25A38"/>
    <property type="match status" value="1"/>
</dbReference>
<keyword evidence="3 10" id="KW-0812">Transmembrane</keyword>
<comment type="catalytic activity">
    <reaction evidence="9 10">
        <text>glycine(in) = glycine(out)</text>
        <dbReference type="Rhea" id="RHEA:70715"/>
        <dbReference type="ChEBI" id="CHEBI:57305"/>
    </reaction>
</comment>
<keyword evidence="8 10" id="KW-0472">Membrane</keyword>
<evidence type="ECO:0000256" key="1">
    <source>
        <dbReference type="ARBA" id="ARBA00004141"/>
    </source>
</evidence>
<sequence>MSDGGAVKKGKSSSAFHFLAGLSSGVTSAFLLQPADLLKTRVQQSQTASLRLALREILNGPNPIKALWRGTTPSVIRTGAGSALYFGMLNQMRTYASQHFASANGAGGQSRSASALPKLSNTANLITGALARASAGFVLSPVTVLKVRYESSYYAYNSLLGAARDTLARDGIKGFFAGFGATAVRDAPYAGLYVLFYEQAKTRLSSLSSTGSGDTKRPMAAPAVNFASGSIAAVSATALTNPFDAIKTRLQLMPSKYRNMVSAARTMLAEEGTRSMFDGLGLRMVRKGVSSALAWTVYEELIRRAELRYVV</sequence>
<dbReference type="GO" id="GO:0005743">
    <property type="term" value="C:mitochondrial inner membrane"/>
    <property type="evidence" value="ECO:0007669"/>
    <property type="project" value="UniProtKB-SubCell"/>
</dbReference>
<evidence type="ECO:0000313" key="12">
    <source>
        <dbReference type="EMBL" id="KAF2156061.1"/>
    </source>
</evidence>
<evidence type="ECO:0000256" key="7">
    <source>
        <dbReference type="ARBA" id="ARBA00023128"/>
    </source>
</evidence>
<evidence type="ECO:0000256" key="9">
    <source>
        <dbReference type="ARBA" id="ARBA00034060"/>
    </source>
</evidence>
<dbReference type="Pfam" id="PF00153">
    <property type="entry name" value="Mito_carr"/>
    <property type="match status" value="3"/>
</dbReference>
<dbReference type="EMBL" id="ML996082">
    <property type="protein sequence ID" value="KAF2156061.1"/>
    <property type="molecule type" value="Genomic_DNA"/>
</dbReference>
<comment type="similarity">
    <text evidence="10">Belongs to the mitochondrial carrier (TC 2.A.29) family. SLC25A38 subfamily.</text>
</comment>
<organism evidence="12 13">
    <name type="scientific">Myriangium duriaei CBS 260.36</name>
    <dbReference type="NCBI Taxonomy" id="1168546"/>
    <lineage>
        <taxon>Eukaryota</taxon>
        <taxon>Fungi</taxon>
        <taxon>Dikarya</taxon>
        <taxon>Ascomycota</taxon>
        <taxon>Pezizomycotina</taxon>
        <taxon>Dothideomycetes</taxon>
        <taxon>Dothideomycetidae</taxon>
        <taxon>Myriangiales</taxon>
        <taxon>Myriangiaceae</taxon>
        <taxon>Myriangium</taxon>
    </lineage>
</organism>
<dbReference type="InterPro" id="IPR030847">
    <property type="entry name" value="Hem25/SLC25A38"/>
</dbReference>
<keyword evidence="4 10" id="KW-0677">Repeat</keyword>
<evidence type="ECO:0000256" key="10">
    <source>
        <dbReference type="HAMAP-Rule" id="MF_03064"/>
    </source>
</evidence>
<protein>
    <recommendedName>
        <fullName evidence="10">Mitochondrial glycine transporter</fullName>
    </recommendedName>
    <alternativeName>
        <fullName evidence="10">Solute carrier family 25 member 38 homolog</fullName>
    </alternativeName>
</protein>
<evidence type="ECO:0000256" key="6">
    <source>
        <dbReference type="ARBA" id="ARBA00022989"/>
    </source>
</evidence>
<keyword evidence="5 10" id="KW-0999">Mitochondrion inner membrane</keyword>
<feature type="repeat" description="Solcar" evidence="11">
    <location>
        <begin position="12"/>
        <end position="95"/>
    </location>
</feature>
<comment type="caution">
    <text evidence="12">The sequence shown here is derived from an EMBL/GenBank/DDBJ whole genome shotgun (WGS) entry which is preliminary data.</text>
</comment>
<proteinExistence type="inferred from homology"/>
<evidence type="ECO:0000256" key="11">
    <source>
        <dbReference type="PROSITE-ProRule" id="PRU00282"/>
    </source>
</evidence>
<dbReference type="PROSITE" id="PS50920">
    <property type="entry name" value="SOLCAR"/>
    <property type="match status" value="3"/>
</dbReference>
<dbReference type="PANTHER" id="PTHR46181:SF3">
    <property type="entry name" value="MITOCHONDRIAL GLYCINE TRANSPORTER"/>
    <property type="match status" value="1"/>
</dbReference>
<dbReference type="Gene3D" id="1.50.40.10">
    <property type="entry name" value="Mitochondrial carrier domain"/>
    <property type="match status" value="2"/>
</dbReference>